<evidence type="ECO:0000313" key="2">
    <source>
        <dbReference type="Proteomes" id="UP000260025"/>
    </source>
</evidence>
<dbReference type="Proteomes" id="UP000260025">
    <property type="component" value="Unassembled WGS sequence"/>
</dbReference>
<dbReference type="OrthoDB" id="1655648at2"/>
<accession>A0A3E2VUQ8</accession>
<name>A0A3E2VUQ8_CLOIN</name>
<comment type="caution">
    <text evidence="1">The sequence shown here is derived from an EMBL/GenBank/DDBJ whole genome shotgun (WGS) entry which is preliminary data.</text>
</comment>
<proteinExistence type="predicted"/>
<dbReference type="Pfam" id="PF13707">
    <property type="entry name" value="RloB"/>
    <property type="match status" value="1"/>
</dbReference>
<dbReference type="InterPro" id="IPR025591">
    <property type="entry name" value="RloB"/>
</dbReference>
<protein>
    <submittedName>
        <fullName evidence="1">RloB domain-containing protein</fullName>
    </submittedName>
</protein>
<reference evidence="1 2" key="1">
    <citation type="submission" date="2018-08" db="EMBL/GenBank/DDBJ databases">
        <title>A genome reference for cultivated species of the human gut microbiota.</title>
        <authorList>
            <person name="Zou Y."/>
            <person name="Xue W."/>
            <person name="Luo G."/>
        </authorList>
    </citation>
    <scope>NUCLEOTIDE SEQUENCE [LARGE SCALE GENOMIC DNA]</scope>
    <source>
        <strain evidence="1 2">OF01-2LB</strain>
    </source>
</reference>
<dbReference type="AlphaFoldDB" id="A0A3E2VUQ8"/>
<evidence type="ECO:0000313" key="1">
    <source>
        <dbReference type="EMBL" id="RGC14801.1"/>
    </source>
</evidence>
<organism evidence="1 2">
    <name type="scientific">Clostridium innocuum</name>
    <dbReference type="NCBI Taxonomy" id="1522"/>
    <lineage>
        <taxon>Bacteria</taxon>
        <taxon>Bacillati</taxon>
        <taxon>Bacillota</taxon>
        <taxon>Clostridia</taxon>
        <taxon>Eubacteriales</taxon>
        <taxon>Clostridiaceae</taxon>
        <taxon>Clostridium</taxon>
    </lineage>
</organism>
<gene>
    <name evidence="1" type="ORF">DXA38_12080</name>
</gene>
<dbReference type="RefSeq" id="WP_117443389.1">
    <property type="nucleotide sequence ID" value="NZ_JAJFEN010000090.1"/>
</dbReference>
<dbReference type="EMBL" id="QVEV01000017">
    <property type="protein sequence ID" value="RGC14801.1"/>
    <property type="molecule type" value="Genomic_DNA"/>
</dbReference>
<sequence>MGREDRRGKRKSREQSRKRRVPELGYYYIVTDTDQTEKNYLEGLRDSIPEVLKGKIVIKVTKSRTVDLVKTCKEGASLYPQYSEPWIVFDRDQVKDFDSIIKNAEQSGVHAGWSNPCLEIWLYAYFGCMPNIQDSVSCCNRFAVEYERKTGQKYDKAEKDLYKKLCEFGDEENAIKIAQQKRSQCINNGMLIPSEMIPCTNVDGLVKEIKEKCM</sequence>